<gene>
    <name evidence="2" type="ORF">B0H66DRAFT_215686</name>
</gene>
<name>A0AAE0IEK0_9PEZI</name>
<dbReference type="Proteomes" id="UP001283341">
    <property type="component" value="Unassembled WGS sequence"/>
</dbReference>
<accession>A0AAE0IEK0</accession>
<evidence type="ECO:0000313" key="2">
    <source>
        <dbReference type="EMBL" id="KAK3322836.1"/>
    </source>
</evidence>
<sequence length="471" mass="54644">MPRPDSFWYSHIPARPATTVPDQTRICRVPGCTRKHCFLLFDGRKVYSRYCIRHTCQKPVSAANGYHCPIAKEDGERYCDQDLRCGAPNCREQGEYSDDEPILPWFCRAHRCTELLCKAGIHDLLQKRCIRHVKCGVPACSNQPDQSLHSNFCSRHTCTYKVLGDDCPYQAVENNRCSEHKKCSLRDCDRVCYKREGEDDFQDKCILHFNRCPRPGCGQRRRDDSPYCYEHACREEKCPEERDLAGCLYCRLHRCTVPNCLSSRRHDGTRFCLTHSCKAPSCFRQCKGVTNFCEEHLCRKDKCLRQGAEGVRSLCEAHKCKVNGCRGEARFENGFCAISHACVEADCRKARLRVPEDNDIERCLDHEKVRWRAVGRRVAMDELRADFDSEREDLRLQNLELEARVSVLKEQLEREQQQRRELENRLQRRDSTTWSPGRRFSVRDADPGRWGSAWEPPGRSGGDWYSRGDGL</sequence>
<feature type="compositionally biased region" description="Basic and acidic residues" evidence="1">
    <location>
        <begin position="422"/>
        <end position="431"/>
    </location>
</feature>
<dbReference type="EMBL" id="JAUEDM010000003">
    <property type="protein sequence ID" value="KAK3322836.1"/>
    <property type="molecule type" value="Genomic_DNA"/>
</dbReference>
<dbReference type="AlphaFoldDB" id="A0AAE0IEK0"/>
<protein>
    <submittedName>
        <fullName evidence="2">Uncharacterized protein</fullName>
    </submittedName>
</protein>
<evidence type="ECO:0000313" key="3">
    <source>
        <dbReference type="Proteomes" id="UP001283341"/>
    </source>
</evidence>
<reference evidence="2" key="2">
    <citation type="submission" date="2023-06" db="EMBL/GenBank/DDBJ databases">
        <authorList>
            <consortium name="Lawrence Berkeley National Laboratory"/>
            <person name="Haridas S."/>
            <person name="Hensen N."/>
            <person name="Bonometti L."/>
            <person name="Westerberg I."/>
            <person name="Brannstrom I.O."/>
            <person name="Guillou S."/>
            <person name="Cros-Aarteil S."/>
            <person name="Calhoun S."/>
            <person name="Kuo A."/>
            <person name="Mondo S."/>
            <person name="Pangilinan J."/>
            <person name="Riley R."/>
            <person name="Labutti K."/>
            <person name="Andreopoulos B."/>
            <person name="Lipzen A."/>
            <person name="Chen C."/>
            <person name="Yanf M."/>
            <person name="Daum C."/>
            <person name="Ng V."/>
            <person name="Clum A."/>
            <person name="Steindorff A."/>
            <person name="Ohm R."/>
            <person name="Martin F."/>
            <person name="Silar P."/>
            <person name="Natvig D."/>
            <person name="Lalanne C."/>
            <person name="Gautier V."/>
            <person name="Ament-Velasquez S.L."/>
            <person name="Kruys A."/>
            <person name="Hutchinson M.I."/>
            <person name="Powell A.J."/>
            <person name="Barry K."/>
            <person name="Miller A.N."/>
            <person name="Grigoriev I.V."/>
            <person name="Debuchy R."/>
            <person name="Gladieux P."/>
            <person name="Thoren M.H."/>
            <person name="Johannesson H."/>
        </authorList>
    </citation>
    <scope>NUCLEOTIDE SEQUENCE</scope>
    <source>
        <strain evidence="2">CBS 118394</strain>
    </source>
</reference>
<keyword evidence="3" id="KW-1185">Reference proteome</keyword>
<reference evidence="2" key="1">
    <citation type="journal article" date="2023" name="Mol. Phylogenet. Evol.">
        <title>Genome-scale phylogeny and comparative genomics of the fungal order Sordariales.</title>
        <authorList>
            <person name="Hensen N."/>
            <person name="Bonometti L."/>
            <person name="Westerberg I."/>
            <person name="Brannstrom I.O."/>
            <person name="Guillou S."/>
            <person name="Cros-Aarteil S."/>
            <person name="Calhoun S."/>
            <person name="Haridas S."/>
            <person name="Kuo A."/>
            <person name="Mondo S."/>
            <person name="Pangilinan J."/>
            <person name="Riley R."/>
            <person name="LaButti K."/>
            <person name="Andreopoulos B."/>
            <person name="Lipzen A."/>
            <person name="Chen C."/>
            <person name="Yan M."/>
            <person name="Daum C."/>
            <person name="Ng V."/>
            <person name="Clum A."/>
            <person name="Steindorff A."/>
            <person name="Ohm R.A."/>
            <person name="Martin F."/>
            <person name="Silar P."/>
            <person name="Natvig D.O."/>
            <person name="Lalanne C."/>
            <person name="Gautier V."/>
            <person name="Ament-Velasquez S.L."/>
            <person name="Kruys A."/>
            <person name="Hutchinson M.I."/>
            <person name="Powell A.J."/>
            <person name="Barry K."/>
            <person name="Miller A.N."/>
            <person name="Grigoriev I.V."/>
            <person name="Debuchy R."/>
            <person name="Gladieux P."/>
            <person name="Hiltunen Thoren M."/>
            <person name="Johannesson H."/>
        </authorList>
    </citation>
    <scope>NUCLEOTIDE SEQUENCE</scope>
    <source>
        <strain evidence="2">CBS 118394</strain>
    </source>
</reference>
<feature type="region of interest" description="Disordered" evidence="1">
    <location>
        <begin position="422"/>
        <end position="471"/>
    </location>
</feature>
<organism evidence="2 3">
    <name type="scientific">Apodospora peruviana</name>
    <dbReference type="NCBI Taxonomy" id="516989"/>
    <lineage>
        <taxon>Eukaryota</taxon>
        <taxon>Fungi</taxon>
        <taxon>Dikarya</taxon>
        <taxon>Ascomycota</taxon>
        <taxon>Pezizomycotina</taxon>
        <taxon>Sordariomycetes</taxon>
        <taxon>Sordariomycetidae</taxon>
        <taxon>Sordariales</taxon>
        <taxon>Lasiosphaeriaceae</taxon>
        <taxon>Apodospora</taxon>
    </lineage>
</organism>
<proteinExistence type="predicted"/>
<comment type="caution">
    <text evidence="2">The sequence shown here is derived from an EMBL/GenBank/DDBJ whole genome shotgun (WGS) entry which is preliminary data.</text>
</comment>
<evidence type="ECO:0000256" key="1">
    <source>
        <dbReference type="SAM" id="MobiDB-lite"/>
    </source>
</evidence>